<proteinExistence type="predicted"/>
<evidence type="ECO:0000256" key="1">
    <source>
        <dbReference type="SAM" id="SignalP"/>
    </source>
</evidence>
<organism evidence="2 3">
    <name type="scientific">Methylobacterium adhaesivum</name>
    <dbReference type="NCBI Taxonomy" id="333297"/>
    <lineage>
        <taxon>Bacteria</taxon>
        <taxon>Pseudomonadati</taxon>
        <taxon>Pseudomonadota</taxon>
        <taxon>Alphaproteobacteria</taxon>
        <taxon>Hyphomicrobiales</taxon>
        <taxon>Methylobacteriaceae</taxon>
        <taxon>Methylobacterium</taxon>
    </lineage>
</organism>
<reference evidence="3" key="1">
    <citation type="journal article" date="2019" name="Int. J. Syst. Evol. Microbiol.">
        <title>The Global Catalogue of Microorganisms (GCM) 10K type strain sequencing project: providing services to taxonomists for standard genome sequencing and annotation.</title>
        <authorList>
            <consortium name="The Broad Institute Genomics Platform"/>
            <consortium name="The Broad Institute Genome Sequencing Center for Infectious Disease"/>
            <person name="Wu L."/>
            <person name="Ma J."/>
        </authorList>
    </citation>
    <scope>NUCLEOTIDE SEQUENCE [LARGE SCALE GENOMIC DNA]</scope>
    <source>
        <strain evidence="3">CECT 7069</strain>
    </source>
</reference>
<evidence type="ECO:0000313" key="3">
    <source>
        <dbReference type="Proteomes" id="UP001224644"/>
    </source>
</evidence>
<dbReference type="Proteomes" id="UP001224644">
    <property type="component" value="Unassembled WGS sequence"/>
</dbReference>
<accession>A0ABT8BG46</accession>
<evidence type="ECO:0000313" key="2">
    <source>
        <dbReference type="EMBL" id="MDN3591108.1"/>
    </source>
</evidence>
<keyword evidence="3" id="KW-1185">Reference proteome</keyword>
<sequence length="374" mass="36700">MSDRVLRPGLLAALAFLFPALAAAEPGATLLDLPFAASALRAPGSEVAVAVATSGLLPLARPKAGSREPAGEGAPVAVAWGEAGGAALTLVDGQVRVTLLGREAVEGLAAAETPRGALPGLPRAVSGGLSAVLAEPVAVPGRAGQGAGRLVIRERQPVPMSAEPKAVPVATATVSPAPDAAFAARSPVLTVFDGRPTVVVVTENEAGSSLAVAQAAEAGWSVRARGPAAPGRPLQVAGIADFSGSGRPQIAVTGPADGAARLRLWTYEGGALQPAQAASGQDIAAPGYDAAAPGEGGPGLSALLPRDGGVDLALPVADRSALAILSFKGGLVERARVPLPAPAAFGVATLGTGPEARLLVGLADGRIAVVNPTP</sequence>
<feature type="chain" id="PRO_5047531902" evidence="1">
    <location>
        <begin position="25"/>
        <end position="374"/>
    </location>
</feature>
<name>A0ABT8BG46_9HYPH</name>
<protein>
    <submittedName>
        <fullName evidence="2">Uncharacterized protein</fullName>
    </submittedName>
</protein>
<comment type="caution">
    <text evidence="2">The sequence shown here is derived from an EMBL/GenBank/DDBJ whole genome shotgun (WGS) entry which is preliminary data.</text>
</comment>
<feature type="signal peptide" evidence="1">
    <location>
        <begin position="1"/>
        <end position="24"/>
    </location>
</feature>
<keyword evidence="1" id="KW-0732">Signal</keyword>
<dbReference type="EMBL" id="JAUFPX010000007">
    <property type="protein sequence ID" value="MDN3591108.1"/>
    <property type="molecule type" value="Genomic_DNA"/>
</dbReference>
<dbReference type="RefSeq" id="WP_238223237.1">
    <property type="nucleotide sequence ID" value="NZ_BPQD01000005.1"/>
</dbReference>
<gene>
    <name evidence="2" type="ORF">QWZ12_10835</name>
</gene>